<evidence type="ECO:0000313" key="3">
    <source>
        <dbReference type="Proteomes" id="UP001358614"/>
    </source>
</evidence>
<dbReference type="Proteomes" id="UP001358614">
    <property type="component" value="Chromosome 1"/>
</dbReference>
<reference evidence="2 3" key="1">
    <citation type="submission" date="2024-01" db="EMBL/GenBank/DDBJ databases">
        <title>Comparative genomics of Cryptococcus and Kwoniella reveals pathogenesis evolution and contrasting modes of karyotype evolution via chromosome fusion or intercentromeric recombination.</title>
        <authorList>
            <person name="Coelho M.A."/>
            <person name="David-Palma M."/>
            <person name="Shea T."/>
            <person name="Bowers K."/>
            <person name="McGinley-Smith S."/>
            <person name="Mohammad A.W."/>
            <person name="Gnirke A."/>
            <person name="Yurkov A.M."/>
            <person name="Nowrousian M."/>
            <person name="Sun S."/>
            <person name="Cuomo C.A."/>
            <person name="Heitman J."/>
        </authorList>
    </citation>
    <scope>NUCLEOTIDE SEQUENCE [LARGE SCALE GENOMIC DNA]</scope>
    <source>
        <strain evidence="2 3">PYCC6329</strain>
    </source>
</reference>
<proteinExistence type="predicted"/>
<accession>A0AAX4KFX4</accession>
<feature type="region of interest" description="Disordered" evidence="1">
    <location>
        <begin position="13"/>
        <end position="39"/>
    </location>
</feature>
<protein>
    <recommendedName>
        <fullName evidence="4">F-box domain-containing protein</fullName>
    </recommendedName>
</protein>
<feature type="compositionally biased region" description="Low complexity" evidence="1">
    <location>
        <begin position="29"/>
        <end position="39"/>
    </location>
</feature>
<evidence type="ECO:0000256" key="1">
    <source>
        <dbReference type="SAM" id="MobiDB-lite"/>
    </source>
</evidence>
<sequence length="341" mass="39092">MIVNPRTVDDLPSIWHHAKHPPTTPPVPSSSLLNSESPKSSGRKLLPELECMIIDELASSSLINLRKVALLNRTYWQRYHIKLFNHVKLSCKNWKDVGDTAKLLLGATSSYLDSRDEQISKRRMKRFKAICASIVYLKLKDERGGQALVFSLYYAGPSASSLLPKLRYLILGNGFISCSSFLRFPSEKKNDYGYKALWLISKNVNPEHVCMTMERTWISPTRYRFGLQHLVWLFEHFDQVGSLTQHLDSGKKTRFVMENVTLNRFFIPKYPKEQLYFFAGVGDTNSQWSGGFWPEVEVIYGKPRLRDRLQGFPTNGFTPNNARTIASKEATQCVCCGKKQR</sequence>
<evidence type="ECO:0008006" key="4">
    <source>
        <dbReference type="Google" id="ProtNLM"/>
    </source>
</evidence>
<dbReference type="GeneID" id="91101558"/>
<gene>
    <name evidence="2" type="ORF">V865_002754</name>
</gene>
<keyword evidence="3" id="KW-1185">Reference proteome</keyword>
<dbReference type="KEGG" id="ker:91101558"/>
<dbReference type="AlphaFoldDB" id="A0AAX4KFX4"/>
<dbReference type="RefSeq" id="XP_066082650.1">
    <property type="nucleotide sequence ID" value="XM_066226553.1"/>
</dbReference>
<organism evidence="2 3">
    <name type="scientific">Kwoniella europaea PYCC6329</name>
    <dbReference type="NCBI Taxonomy" id="1423913"/>
    <lineage>
        <taxon>Eukaryota</taxon>
        <taxon>Fungi</taxon>
        <taxon>Dikarya</taxon>
        <taxon>Basidiomycota</taxon>
        <taxon>Agaricomycotina</taxon>
        <taxon>Tremellomycetes</taxon>
        <taxon>Tremellales</taxon>
        <taxon>Cryptococcaceae</taxon>
        <taxon>Kwoniella</taxon>
    </lineage>
</organism>
<evidence type="ECO:0000313" key="2">
    <source>
        <dbReference type="EMBL" id="WWD04683.1"/>
    </source>
</evidence>
<dbReference type="EMBL" id="CP144089">
    <property type="protein sequence ID" value="WWD04683.1"/>
    <property type="molecule type" value="Genomic_DNA"/>
</dbReference>
<name>A0AAX4KFX4_9TREE</name>